<evidence type="ECO:0000256" key="2">
    <source>
        <dbReference type="ARBA" id="ARBA00022759"/>
    </source>
</evidence>
<dbReference type="InterPro" id="IPR011335">
    <property type="entry name" value="Restrct_endonuc-II-like"/>
</dbReference>
<dbReference type="CDD" id="cd22338">
    <property type="entry name" value="NaeI-like"/>
    <property type="match status" value="1"/>
</dbReference>
<accession>A0A840WJQ4</accession>
<keyword evidence="3" id="KW-0378">Hydrolase</keyword>
<dbReference type="GO" id="GO:0009036">
    <property type="term" value="F:type II site-specific deoxyribonuclease activity"/>
    <property type="evidence" value="ECO:0007669"/>
    <property type="project" value="InterPro"/>
</dbReference>
<evidence type="ECO:0000256" key="3">
    <source>
        <dbReference type="ARBA" id="ARBA00022801"/>
    </source>
</evidence>
<gene>
    <name evidence="5" type="ORF">HNR07_004348</name>
</gene>
<dbReference type="Gene3D" id="3.40.600.10">
    <property type="entry name" value="DNA mismatch repair MutH/Restriction endonuclease, type II"/>
    <property type="match status" value="1"/>
</dbReference>
<name>A0A840WJQ4_9ACTN</name>
<dbReference type="InterPro" id="IPR036388">
    <property type="entry name" value="WH-like_DNA-bd_sf"/>
</dbReference>
<dbReference type="SUPFAM" id="SSF52980">
    <property type="entry name" value="Restriction endonuclease-like"/>
    <property type="match status" value="1"/>
</dbReference>
<evidence type="ECO:0000259" key="4">
    <source>
        <dbReference type="Pfam" id="PF09126"/>
    </source>
</evidence>
<dbReference type="InterPro" id="IPR015210">
    <property type="entry name" value="NaeI"/>
</dbReference>
<reference evidence="5 6" key="1">
    <citation type="submission" date="2020-08" db="EMBL/GenBank/DDBJ databases">
        <title>Sequencing the genomes of 1000 actinobacteria strains.</title>
        <authorList>
            <person name="Klenk H.-P."/>
        </authorList>
    </citation>
    <scope>NUCLEOTIDE SEQUENCE [LARGE SCALE GENOMIC DNA]</scope>
    <source>
        <strain evidence="5 6">DSM 44598</strain>
    </source>
</reference>
<dbReference type="Gene3D" id="1.10.10.10">
    <property type="entry name" value="Winged helix-like DNA-binding domain superfamily/Winged helix DNA-binding domain"/>
    <property type="match status" value="1"/>
</dbReference>
<dbReference type="RefSeq" id="WP_184366506.1">
    <property type="nucleotide sequence ID" value="NZ_BAAAKM010000007.1"/>
</dbReference>
<evidence type="ECO:0000313" key="5">
    <source>
        <dbReference type="EMBL" id="MBB5493211.1"/>
    </source>
</evidence>
<dbReference type="EMBL" id="JACHDO010000001">
    <property type="protein sequence ID" value="MBB5493211.1"/>
    <property type="molecule type" value="Genomic_DNA"/>
</dbReference>
<dbReference type="InterPro" id="IPR037057">
    <property type="entry name" value="DNA_rep_MutH/T2_RE_sf"/>
</dbReference>
<dbReference type="AlphaFoldDB" id="A0A840WJQ4"/>
<keyword evidence="1" id="KW-0540">Nuclease</keyword>
<dbReference type="Proteomes" id="UP000579647">
    <property type="component" value="Unassembled WGS sequence"/>
</dbReference>
<feature type="domain" description="Type II restriction enzyme NaeI" evidence="4">
    <location>
        <begin position="21"/>
        <end position="307"/>
    </location>
</feature>
<keyword evidence="6" id="KW-1185">Reference proteome</keyword>
<proteinExistence type="predicted"/>
<dbReference type="GO" id="GO:0009307">
    <property type="term" value="P:DNA restriction-modification system"/>
    <property type="evidence" value="ECO:0007669"/>
    <property type="project" value="InterPro"/>
</dbReference>
<dbReference type="Pfam" id="PF09126">
    <property type="entry name" value="NaeI"/>
    <property type="match status" value="1"/>
</dbReference>
<sequence length="314" mass="34995">MYSFDTPSPQPGGDADPELGRVARYLLALDPHGRRFADALRRTFDMLLDGQHTGRYRWDQLLKTEKTHFGTLVEINLQREFDFPGGEELDYRICGIDVDCKYSQKRGAWMIPPEAVGKLCLVLWASDTDSRWWAGLVRANEGLLNSSSNRDAKRTLNKQGRASVRWLFSDAQLPVNALLHLPAGDVEAIFAPKHGTKRVDELFRRAQGIPIRRAVVATVAQQEDYMKRVRGNGGSRSSLRPEGIIILGQYKEHGTIAEQLGLPVPGPGEFVSVQVARSAEGRPGVKPKAFIDGDWWVMASDTDPVEPAPRLPKV</sequence>
<dbReference type="GO" id="GO:0003677">
    <property type="term" value="F:DNA binding"/>
    <property type="evidence" value="ECO:0007669"/>
    <property type="project" value="InterPro"/>
</dbReference>
<evidence type="ECO:0000256" key="1">
    <source>
        <dbReference type="ARBA" id="ARBA00022722"/>
    </source>
</evidence>
<evidence type="ECO:0000313" key="6">
    <source>
        <dbReference type="Proteomes" id="UP000579647"/>
    </source>
</evidence>
<keyword evidence="2" id="KW-0255">Endonuclease</keyword>
<organism evidence="5 6">
    <name type="scientific">Nocardiopsis metallicus</name>
    <dbReference type="NCBI Taxonomy" id="179819"/>
    <lineage>
        <taxon>Bacteria</taxon>
        <taxon>Bacillati</taxon>
        <taxon>Actinomycetota</taxon>
        <taxon>Actinomycetes</taxon>
        <taxon>Streptosporangiales</taxon>
        <taxon>Nocardiopsidaceae</taxon>
        <taxon>Nocardiopsis</taxon>
    </lineage>
</organism>
<protein>
    <recommendedName>
        <fullName evidence="4">Type II restriction enzyme NaeI domain-containing protein</fullName>
    </recommendedName>
</protein>
<comment type="caution">
    <text evidence="5">The sequence shown here is derived from an EMBL/GenBank/DDBJ whole genome shotgun (WGS) entry which is preliminary data.</text>
</comment>